<reference evidence="8" key="1">
    <citation type="journal article" date="2019" name="Int. J. Syst. Evol. Microbiol.">
        <title>The Global Catalogue of Microorganisms (GCM) 10K type strain sequencing project: providing services to taxonomists for standard genome sequencing and annotation.</title>
        <authorList>
            <consortium name="The Broad Institute Genomics Platform"/>
            <consortium name="The Broad Institute Genome Sequencing Center for Infectious Disease"/>
            <person name="Wu L."/>
            <person name="Ma J."/>
        </authorList>
    </citation>
    <scope>NUCLEOTIDE SEQUENCE [LARGE SCALE GENOMIC DNA]</scope>
    <source>
        <strain evidence="8">WYCCWR 12678</strain>
    </source>
</reference>
<dbReference type="Gene3D" id="1.10.1040.10">
    <property type="entry name" value="N-(1-d-carboxylethyl)-l-norvaline Dehydrogenase, domain 2"/>
    <property type="match status" value="1"/>
</dbReference>
<organism evidence="7 8">
    <name type="scientific">Effusibacillus consociatus</name>
    <dbReference type="NCBI Taxonomy" id="1117041"/>
    <lineage>
        <taxon>Bacteria</taxon>
        <taxon>Bacillati</taxon>
        <taxon>Bacillota</taxon>
        <taxon>Bacilli</taxon>
        <taxon>Bacillales</taxon>
        <taxon>Alicyclobacillaceae</taxon>
        <taxon>Effusibacillus</taxon>
    </lineage>
</organism>
<dbReference type="Pfam" id="PF08546">
    <property type="entry name" value="ApbA_C"/>
    <property type="match status" value="1"/>
</dbReference>
<feature type="domain" description="Ketopantoate reductase C-terminal" evidence="6">
    <location>
        <begin position="177"/>
        <end position="301"/>
    </location>
</feature>
<proteinExistence type="inferred from homology"/>
<evidence type="ECO:0000256" key="4">
    <source>
        <dbReference type="RuleBase" id="RU362068"/>
    </source>
</evidence>
<keyword evidence="3 4" id="KW-0560">Oxidoreductase</keyword>
<comment type="function">
    <text evidence="4">Catalyzes the NADPH-dependent reduction of ketopantoate into pantoic acid.</text>
</comment>
<evidence type="ECO:0000256" key="3">
    <source>
        <dbReference type="ARBA" id="ARBA00023002"/>
    </source>
</evidence>
<dbReference type="InterPro" id="IPR013332">
    <property type="entry name" value="KPR_N"/>
</dbReference>
<dbReference type="PANTHER" id="PTHR21708:SF26">
    <property type="entry name" value="2-DEHYDROPANTOATE 2-REDUCTASE"/>
    <property type="match status" value="1"/>
</dbReference>
<accession>A0ABV9Q732</accession>
<comment type="similarity">
    <text evidence="1 4">Belongs to the ketopantoate reductase family.</text>
</comment>
<evidence type="ECO:0000259" key="6">
    <source>
        <dbReference type="Pfam" id="PF08546"/>
    </source>
</evidence>
<comment type="pathway">
    <text evidence="4">Cofactor biosynthesis; (R)-pantothenate biosynthesis; (R)-pantoate from 3-methyl-2-oxobutanoate: step 2/2.</text>
</comment>
<sequence>MKVTIVGAGAVGGYFGGRLQQAGFDVTYLVREKRAEQLTKTGLIIQSPCGNAELKPNLAVRAEDIDGCDLIILGVKNYHLPGTIESLRPLVEKGAKILPLLNGVEHFDLLEQEFGKDAVLGGICQIITTLDAEGRILHTGKLHNIIFGPLQPSQREFCEHLADSAKDANMSLQLSEDVRVDIWSKYAFITAFSGVTTASRLSIDQVLMHEPTTEVFRLVLTEMWDLAKARGVQLSERFVENFIEQMYKLPAGSTSSMHQDFRKGLTLEVESLQGAAVRLARQAGVEVPTVRTLYGLIKPYENGAS</sequence>
<keyword evidence="8" id="KW-1185">Reference proteome</keyword>
<evidence type="ECO:0000256" key="1">
    <source>
        <dbReference type="ARBA" id="ARBA00007870"/>
    </source>
</evidence>
<evidence type="ECO:0000313" key="7">
    <source>
        <dbReference type="EMBL" id="MFC4770029.1"/>
    </source>
</evidence>
<evidence type="ECO:0000313" key="8">
    <source>
        <dbReference type="Proteomes" id="UP001596002"/>
    </source>
</evidence>
<dbReference type="InterPro" id="IPR013328">
    <property type="entry name" value="6PGD_dom2"/>
</dbReference>
<protein>
    <recommendedName>
        <fullName evidence="4">2-dehydropantoate 2-reductase</fullName>
        <ecNumber evidence="4">1.1.1.169</ecNumber>
    </recommendedName>
    <alternativeName>
        <fullName evidence="4">Ketopantoate reductase</fullName>
    </alternativeName>
</protein>
<feature type="domain" description="Ketopantoate reductase N-terminal" evidence="5">
    <location>
        <begin position="3"/>
        <end position="150"/>
    </location>
</feature>
<keyword evidence="4" id="KW-0566">Pantothenate biosynthesis</keyword>
<evidence type="ECO:0000259" key="5">
    <source>
        <dbReference type="Pfam" id="PF02558"/>
    </source>
</evidence>
<dbReference type="InterPro" id="IPR008927">
    <property type="entry name" value="6-PGluconate_DH-like_C_sf"/>
</dbReference>
<dbReference type="Gene3D" id="3.40.50.720">
    <property type="entry name" value="NAD(P)-binding Rossmann-like Domain"/>
    <property type="match status" value="1"/>
</dbReference>
<dbReference type="InterPro" id="IPR051402">
    <property type="entry name" value="KPR-Related"/>
</dbReference>
<name>A0ABV9Q732_9BACL</name>
<evidence type="ECO:0000256" key="2">
    <source>
        <dbReference type="ARBA" id="ARBA00022857"/>
    </source>
</evidence>
<dbReference type="SUPFAM" id="SSF51735">
    <property type="entry name" value="NAD(P)-binding Rossmann-fold domains"/>
    <property type="match status" value="1"/>
</dbReference>
<comment type="caution">
    <text evidence="7">The sequence shown here is derived from an EMBL/GenBank/DDBJ whole genome shotgun (WGS) entry which is preliminary data.</text>
</comment>
<gene>
    <name evidence="7" type="ORF">ACFO8Q_22375</name>
</gene>
<dbReference type="NCBIfam" id="TIGR00745">
    <property type="entry name" value="apbA_panE"/>
    <property type="match status" value="1"/>
</dbReference>
<dbReference type="Pfam" id="PF02558">
    <property type="entry name" value="ApbA"/>
    <property type="match status" value="1"/>
</dbReference>
<dbReference type="EC" id="1.1.1.169" evidence="4"/>
<dbReference type="Proteomes" id="UP001596002">
    <property type="component" value="Unassembled WGS sequence"/>
</dbReference>
<dbReference type="PANTHER" id="PTHR21708">
    <property type="entry name" value="PROBABLE 2-DEHYDROPANTOATE 2-REDUCTASE"/>
    <property type="match status" value="1"/>
</dbReference>
<dbReference type="SUPFAM" id="SSF48179">
    <property type="entry name" value="6-phosphogluconate dehydrogenase C-terminal domain-like"/>
    <property type="match status" value="1"/>
</dbReference>
<dbReference type="EMBL" id="JBHSHC010000154">
    <property type="protein sequence ID" value="MFC4770029.1"/>
    <property type="molecule type" value="Genomic_DNA"/>
</dbReference>
<keyword evidence="2 4" id="KW-0521">NADP</keyword>
<dbReference type="InterPro" id="IPR003710">
    <property type="entry name" value="ApbA"/>
</dbReference>
<dbReference type="InterPro" id="IPR036291">
    <property type="entry name" value="NAD(P)-bd_dom_sf"/>
</dbReference>
<comment type="catalytic activity">
    <reaction evidence="4">
        <text>(R)-pantoate + NADP(+) = 2-dehydropantoate + NADPH + H(+)</text>
        <dbReference type="Rhea" id="RHEA:16233"/>
        <dbReference type="ChEBI" id="CHEBI:11561"/>
        <dbReference type="ChEBI" id="CHEBI:15378"/>
        <dbReference type="ChEBI" id="CHEBI:15980"/>
        <dbReference type="ChEBI" id="CHEBI:57783"/>
        <dbReference type="ChEBI" id="CHEBI:58349"/>
        <dbReference type="EC" id="1.1.1.169"/>
    </reaction>
</comment>
<dbReference type="InterPro" id="IPR013752">
    <property type="entry name" value="KPA_reductase"/>
</dbReference>
<dbReference type="RefSeq" id="WP_380029227.1">
    <property type="nucleotide sequence ID" value="NZ_JBHSHC010000154.1"/>
</dbReference>